<dbReference type="GO" id="GO:0046872">
    <property type="term" value="F:metal ion binding"/>
    <property type="evidence" value="ECO:0007669"/>
    <property type="project" value="InterPro"/>
</dbReference>
<comment type="caution">
    <text evidence="4">The sequence shown here is derived from an EMBL/GenBank/DDBJ whole genome shotgun (WGS) entry which is preliminary data.</text>
</comment>
<keyword evidence="1" id="KW-0175">Coiled coil</keyword>
<dbReference type="Gene3D" id="3.30.830.10">
    <property type="entry name" value="Metalloenzyme, LuxS/M16 peptidase-like"/>
    <property type="match status" value="2"/>
</dbReference>
<reference evidence="4 5" key="1">
    <citation type="submission" date="2020-08" db="EMBL/GenBank/DDBJ databases">
        <title>Genomic Encyclopedia of Type Strains, Phase IV (KMG-IV): sequencing the most valuable type-strain genomes for metagenomic binning, comparative biology and taxonomic classification.</title>
        <authorList>
            <person name="Goeker M."/>
        </authorList>
    </citation>
    <scope>NUCLEOTIDE SEQUENCE [LARGE SCALE GENOMIC DNA]</scope>
    <source>
        <strain evidence="4 5">DSM 29854</strain>
    </source>
</reference>
<protein>
    <submittedName>
        <fullName evidence="4">Putative Zn-dependent peptidase</fullName>
    </submittedName>
</protein>
<dbReference type="SUPFAM" id="SSF63411">
    <property type="entry name" value="LuxS/MPP-like metallohydrolase"/>
    <property type="match status" value="2"/>
</dbReference>
<proteinExistence type="predicted"/>
<dbReference type="InterPro" id="IPR050361">
    <property type="entry name" value="MPP/UQCRC_Complex"/>
</dbReference>
<dbReference type="InterPro" id="IPR011765">
    <property type="entry name" value="Pept_M16_N"/>
</dbReference>
<organism evidence="4 5">
    <name type="scientific">Rufibacter quisquiliarum</name>
    <dbReference type="NCBI Taxonomy" id="1549639"/>
    <lineage>
        <taxon>Bacteria</taxon>
        <taxon>Pseudomonadati</taxon>
        <taxon>Bacteroidota</taxon>
        <taxon>Cytophagia</taxon>
        <taxon>Cytophagales</taxon>
        <taxon>Hymenobacteraceae</taxon>
        <taxon>Rufibacter</taxon>
    </lineage>
</organism>
<dbReference type="PANTHER" id="PTHR11851">
    <property type="entry name" value="METALLOPROTEASE"/>
    <property type="match status" value="1"/>
</dbReference>
<feature type="coiled-coil region" evidence="1">
    <location>
        <begin position="326"/>
        <end position="353"/>
    </location>
</feature>
<evidence type="ECO:0000256" key="1">
    <source>
        <dbReference type="SAM" id="Coils"/>
    </source>
</evidence>
<dbReference type="RefSeq" id="WP_182512322.1">
    <property type="nucleotide sequence ID" value="NZ_JACJIQ010000004.1"/>
</dbReference>
<gene>
    <name evidence="4" type="ORF">FHS90_001189</name>
</gene>
<evidence type="ECO:0000313" key="4">
    <source>
        <dbReference type="EMBL" id="MBA9076483.1"/>
    </source>
</evidence>
<dbReference type="Proteomes" id="UP000563094">
    <property type="component" value="Unassembled WGS sequence"/>
</dbReference>
<accession>A0A839GFX9</accession>
<dbReference type="InterPro" id="IPR011249">
    <property type="entry name" value="Metalloenz_LuxS/M16"/>
</dbReference>
<dbReference type="EMBL" id="JACJIQ010000004">
    <property type="protein sequence ID" value="MBA9076483.1"/>
    <property type="molecule type" value="Genomic_DNA"/>
</dbReference>
<dbReference type="Pfam" id="PF00675">
    <property type="entry name" value="Peptidase_M16"/>
    <property type="match status" value="1"/>
</dbReference>
<feature type="domain" description="Peptidase M16 C-terminal" evidence="3">
    <location>
        <begin position="183"/>
        <end position="359"/>
    </location>
</feature>
<dbReference type="InterPro" id="IPR007863">
    <property type="entry name" value="Peptidase_M16_C"/>
</dbReference>
<feature type="domain" description="Peptidase M16 N-terminal" evidence="2">
    <location>
        <begin position="47"/>
        <end position="144"/>
    </location>
</feature>
<dbReference type="Pfam" id="PF05193">
    <property type="entry name" value="Peptidase_M16_C"/>
    <property type="match status" value="1"/>
</dbReference>
<dbReference type="PANTHER" id="PTHR11851:SF224">
    <property type="entry name" value="PROCESSING PROTEASE"/>
    <property type="match status" value="1"/>
</dbReference>
<evidence type="ECO:0000259" key="2">
    <source>
        <dbReference type="Pfam" id="PF00675"/>
    </source>
</evidence>
<keyword evidence="5" id="KW-1185">Reference proteome</keyword>
<evidence type="ECO:0000259" key="3">
    <source>
        <dbReference type="Pfam" id="PF05193"/>
    </source>
</evidence>
<evidence type="ECO:0000313" key="5">
    <source>
        <dbReference type="Proteomes" id="UP000563094"/>
    </source>
</evidence>
<name>A0A839GFX9_9BACT</name>
<sequence>MALDRSKAPELAEQTPDLSIYPTVLTSSFGTRVHLYPNSIQPIIRLEFVFKAGKWYQDKPGVASLTAKMLKEGTTSHTAKQLADIIDFYGASLEITHGFDRSTLTLYCLSKFLPELLPIVFEILEHPSFPEEEFELLKQRVIQTLAIDKQKNGYLATELFTSSIYGADHPYSTVISEEEIKALTLEDIKAFYKTRYDINSSEVFVTGDFDEEGNNLLKGFLDQTQRNTGLNNVEKQYSKKEATASKKMERSSNTMQAAIRVGRTLPSPEHPDFSLLYLANHALGGYFGSRLMKNIREEKGFTYGIHSSISIKEHGTLLSIGTDIKGDKIEETIREIEKEIEVLQRELLSEEELNTIKKHLAGKFISDNSTIFDKMDRYRSSVLLGLPPNFFTNLQNKMQQASREEVQTVAKEYLSTETLHIVAVGGTQ</sequence>
<dbReference type="AlphaFoldDB" id="A0A839GFX9"/>